<dbReference type="OrthoDB" id="2666939at2"/>
<dbReference type="Proteomes" id="UP000298246">
    <property type="component" value="Unassembled WGS sequence"/>
</dbReference>
<comment type="caution">
    <text evidence="1">The sequence shown here is derived from an EMBL/GenBank/DDBJ whole genome shotgun (WGS) entry which is preliminary data.</text>
</comment>
<dbReference type="InterPro" id="IPR036844">
    <property type="entry name" value="Hint_dom_sf"/>
</dbReference>
<dbReference type="PROSITE" id="PS50818">
    <property type="entry name" value="INTEIN_C_TER"/>
    <property type="match status" value="1"/>
</dbReference>
<keyword evidence="2" id="KW-1185">Reference proteome</keyword>
<evidence type="ECO:0000313" key="2">
    <source>
        <dbReference type="Proteomes" id="UP000298246"/>
    </source>
</evidence>
<proteinExistence type="predicted"/>
<evidence type="ECO:0000313" key="1">
    <source>
        <dbReference type="EMBL" id="TFE83085.1"/>
    </source>
</evidence>
<dbReference type="InterPro" id="IPR030934">
    <property type="entry name" value="Intein_C"/>
</dbReference>
<gene>
    <name evidence="1" type="ORF">B5M42_23815</name>
</gene>
<dbReference type="Gene3D" id="2.170.16.10">
    <property type="entry name" value="Hedgehog/Intein (Hint) domain"/>
    <property type="match status" value="1"/>
</dbReference>
<reference evidence="1 2" key="1">
    <citation type="submission" date="2017-03" db="EMBL/GenBank/DDBJ databases">
        <title>Isolation of Levoglucosan Utilizing Bacteria.</title>
        <authorList>
            <person name="Arya A.S."/>
        </authorList>
    </citation>
    <scope>NUCLEOTIDE SEQUENCE [LARGE SCALE GENOMIC DNA]</scope>
    <source>
        <strain evidence="1 2">MEC069</strain>
    </source>
</reference>
<dbReference type="AlphaFoldDB" id="A0A4Y8PQD5"/>
<dbReference type="SUPFAM" id="SSF51294">
    <property type="entry name" value="Hedgehog/intein (Hint) domain"/>
    <property type="match status" value="1"/>
</dbReference>
<dbReference type="Pfam" id="PF07591">
    <property type="entry name" value="PT-HINT"/>
    <property type="match status" value="1"/>
</dbReference>
<protein>
    <submittedName>
        <fullName evidence="1">Uncharacterized protein</fullName>
    </submittedName>
</protein>
<organism evidence="1 2">
    <name type="scientific">Paenibacillus athensensis</name>
    <dbReference type="NCBI Taxonomy" id="1967502"/>
    <lineage>
        <taxon>Bacteria</taxon>
        <taxon>Bacillati</taxon>
        <taxon>Bacillota</taxon>
        <taxon>Bacilli</taxon>
        <taxon>Bacillales</taxon>
        <taxon>Paenibacillaceae</taxon>
        <taxon>Paenibacillus</taxon>
    </lineage>
</organism>
<dbReference type="EMBL" id="MYFO01000058">
    <property type="protein sequence ID" value="TFE83085.1"/>
    <property type="molecule type" value="Genomic_DNA"/>
</dbReference>
<name>A0A4Y8PQD5_9BACL</name>
<dbReference type="NCBIfam" id="TIGR01443">
    <property type="entry name" value="intein_Cterm"/>
    <property type="match status" value="1"/>
</dbReference>
<sequence>MVETSDGSYLAVDKIEVKTQHAIVYNFAVADFHTYYVSNLKILTHNSWCPTLSQDIDL</sequence>
<accession>A0A4Y8PQD5</accession>